<keyword evidence="5" id="KW-1185">Reference proteome</keyword>
<dbReference type="Pfam" id="PF00082">
    <property type="entry name" value="Peptidase_S8"/>
    <property type="match status" value="1"/>
</dbReference>
<evidence type="ECO:0000259" key="3">
    <source>
        <dbReference type="Pfam" id="PF00082"/>
    </source>
</evidence>
<dbReference type="GO" id="GO:0004252">
    <property type="term" value="F:serine-type endopeptidase activity"/>
    <property type="evidence" value="ECO:0007669"/>
    <property type="project" value="InterPro"/>
</dbReference>
<comment type="similarity">
    <text evidence="1">Belongs to the peptidase S8 family.</text>
</comment>
<evidence type="ECO:0000313" key="4">
    <source>
        <dbReference type="EMBL" id="EGH48731.1"/>
    </source>
</evidence>
<dbReference type="PROSITE" id="PS51892">
    <property type="entry name" value="SUBTILASE"/>
    <property type="match status" value="1"/>
</dbReference>
<gene>
    <name evidence="4" type="ORF">PSYPI_42970</name>
</gene>
<proteinExistence type="inferred from homology"/>
<feature type="domain" description="Peptidase S8/S53" evidence="3">
    <location>
        <begin position="8"/>
        <end position="52"/>
    </location>
</feature>
<feature type="non-terminal residue" evidence="4">
    <location>
        <position position="80"/>
    </location>
</feature>
<reference evidence="4 5" key="1">
    <citation type="journal article" date="2011" name="PLoS Pathog.">
        <title>Dynamic evolution of pathogenicity revealed by sequencing and comparative genomics of 19 Pseudomonas syringae isolates.</title>
        <authorList>
            <person name="Baltrus D.A."/>
            <person name="Nishimura M.T."/>
            <person name="Romanchuk A."/>
            <person name="Chang J.H."/>
            <person name="Mukhtar M.S."/>
            <person name="Cherkis K."/>
            <person name="Roach J."/>
            <person name="Grant S.R."/>
            <person name="Jones C.D."/>
            <person name="Dangl J.L."/>
        </authorList>
    </citation>
    <scope>NUCLEOTIDE SEQUENCE [LARGE SCALE GENOMIC DNA]</scope>
    <source>
        <strain evidence="4 5">1704B</strain>
    </source>
</reference>
<dbReference type="GO" id="GO:0006508">
    <property type="term" value="P:proteolysis"/>
    <property type="evidence" value="ECO:0007669"/>
    <property type="project" value="InterPro"/>
</dbReference>
<feature type="region of interest" description="Disordered" evidence="2">
    <location>
        <begin position="1"/>
        <end position="26"/>
    </location>
</feature>
<comment type="caution">
    <text evidence="1">Lacks conserved residue(s) required for the propagation of feature annotation.</text>
</comment>
<dbReference type="PROSITE" id="PS00137">
    <property type="entry name" value="SUBTILASE_HIS"/>
    <property type="match status" value="1"/>
</dbReference>
<dbReference type="SUPFAM" id="SSF52743">
    <property type="entry name" value="Subtilisin-like"/>
    <property type="match status" value="1"/>
</dbReference>
<dbReference type="InterPro" id="IPR000209">
    <property type="entry name" value="Peptidase_S8/S53_dom"/>
</dbReference>
<evidence type="ECO:0000256" key="1">
    <source>
        <dbReference type="PROSITE-ProRule" id="PRU01240"/>
    </source>
</evidence>
<dbReference type="InterPro" id="IPR036852">
    <property type="entry name" value="Peptidase_S8/S53_dom_sf"/>
</dbReference>
<sequence>VNGSPFSITGAINPNNDTHGTHVTGTMGAARDGVEMHGVAYNAQIYVGNTNQNDSFLFGPNPDPQYFKAVYGALADAGVR</sequence>
<dbReference type="EMBL" id="AEAI01003422">
    <property type="protein sequence ID" value="EGH48731.1"/>
    <property type="molecule type" value="Genomic_DNA"/>
</dbReference>
<protein>
    <submittedName>
        <fullName evidence="4">Autotransporter</fullName>
    </submittedName>
</protein>
<dbReference type="Proteomes" id="UP000004986">
    <property type="component" value="Unassembled WGS sequence"/>
</dbReference>
<evidence type="ECO:0000256" key="2">
    <source>
        <dbReference type="SAM" id="MobiDB-lite"/>
    </source>
</evidence>
<feature type="compositionally biased region" description="Polar residues" evidence="2">
    <location>
        <begin position="1"/>
        <end position="24"/>
    </location>
</feature>
<feature type="non-terminal residue" evidence="4">
    <location>
        <position position="1"/>
    </location>
</feature>
<organism evidence="4 5">
    <name type="scientific">Pseudomonas syringae pv. pisi str. 1704B</name>
    <dbReference type="NCBI Taxonomy" id="629263"/>
    <lineage>
        <taxon>Bacteria</taxon>
        <taxon>Pseudomonadati</taxon>
        <taxon>Pseudomonadota</taxon>
        <taxon>Gammaproteobacteria</taxon>
        <taxon>Pseudomonadales</taxon>
        <taxon>Pseudomonadaceae</taxon>
        <taxon>Pseudomonas</taxon>
        <taxon>Pseudomonas syringae</taxon>
    </lineage>
</organism>
<dbReference type="Gene3D" id="3.40.50.200">
    <property type="entry name" value="Peptidase S8/S53 domain"/>
    <property type="match status" value="1"/>
</dbReference>
<comment type="caution">
    <text evidence="4">The sequence shown here is derived from an EMBL/GenBank/DDBJ whole genome shotgun (WGS) entry which is preliminary data.</text>
</comment>
<name>F3GNS8_PSESJ</name>
<accession>F3GNS8</accession>
<dbReference type="AlphaFoldDB" id="F3GNS8"/>
<evidence type="ECO:0000313" key="5">
    <source>
        <dbReference type="Proteomes" id="UP000004986"/>
    </source>
</evidence>
<dbReference type="InterPro" id="IPR022398">
    <property type="entry name" value="Peptidase_S8_His-AS"/>
</dbReference>